<feature type="transmembrane region" description="Helical" evidence="2">
    <location>
        <begin position="674"/>
        <end position="692"/>
    </location>
</feature>
<keyword evidence="2" id="KW-0812">Transmembrane</keyword>
<feature type="region of interest" description="Disordered" evidence="1">
    <location>
        <begin position="300"/>
        <end position="324"/>
    </location>
</feature>
<comment type="caution">
    <text evidence="4">The sequence shown here is derived from an EMBL/GenBank/DDBJ whole genome shotgun (WGS) entry which is preliminary data.</text>
</comment>
<sequence length="728" mass="79436">MNQEWPLKTFLWSLAVLLVINVPEVQNAAIIPANERTADTFLDMLHILLQNASCVYPPKDLFDSNNSWYSDINRRCMTNNSIDVGQGDKRLCQYFLDACHDLCLLPASENSPKTMSSLRDSVQQIVSNVDTFCAALNSSISMNSRNVSEPAYMKGFLATAHNPGCKETCKLGKGVYTSPNNPQLLSHNINPLCILTYKALQAMQVNPKRVQVSSMPSNDQATMQPSNYHAKSLQAAVVERKSDELLKPQSVLRSPLVEKKFAGNDMRMSSSSTSTTTVGDGYAQIIPISVESARRDKVHESVSESNARNSTGVQNDSAGRFHTNQLSFNSPAVKTVDISNRKNKPVSYLTPKNSSESVNRVGFKSEELSLQLNKKMDLAQERRVGEGRTDFNITGMSTENPQLHQNNIRQKTGATESKTAGSEIPLVDPGQLVKKSTQKNLVTGEDDSSNFESRTLSKSPDNTQTNLQKPEKTIEVSGSSAQNKFGEGSAGEPTIVDHPTDNGFGSSAPKLSLQSISGASGDEHTTVSLPSPSATPNIPAASVGNGNSGLSSNSVLLSSPPLSSTTTVEPAVNLGKLPSPNEMETSIKENAIPGNTANAGSIEYEDNDGGNNRALSGENTDGDIDADDNIPNPNRVFQKSQEPADHLPRNTYKNSLPVFDENDRYHKKDEDVSFFSYFLTFITVCGVGWLVFHNKKRIIAMVVEGRRPRTARRRSSSGSYRKLENNFD</sequence>
<feature type="compositionally biased region" description="Polar residues" evidence="1">
    <location>
        <begin position="450"/>
        <end position="468"/>
    </location>
</feature>
<dbReference type="Proteomes" id="UP000708208">
    <property type="component" value="Unassembled WGS sequence"/>
</dbReference>
<evidence type="ECO:0000313" key="4">
    <source>
        <dbReference type="EMBL" id="CAG7824719.1"/>
    </source>
</evidence>
<feature type="compositionally biased region" description="Polar residues" evidence="1">
    <location>
        <begin position="303"/>
        <end position="324"/>
    </location>
</feature>
<reference evidence="4" key="1">
    <citation type="submission" date="2021-06" db="EMBL/GenBank/DDBJ databases">
        <authorList>
            <person name="Hodson N. C."/>
            <person name="Mongue J. A."/>
            <person name="Jaron S. K."/>
        </authorList>
    </citation>
    <scope>NUCLEOTIDE SEQUENCE</scope>
</reference>
<dbReference type="AlphaFoldDB" id="A0A8J2LKC5"/>
<keyword evidence="2" id="KW-1133">Transmembrane helix</keyword>
<proteinExistence type="predicted"/>
<evidence type="ECO:0000256" key="1">
    <source>
        <dbReference type="SAM" id="MobiDB-lite"/>
    </source>
</evidence>
<dbReference type="EMBL" id="CAJVCH010533740">
    <property type="protein sequence ID" value="CAG7824719.1"/>
    <property type="molecule type" value="Genomic_DNA"/>
</dbReference>
<feature type="compositionally biased region" description="Polar residues" evidence="1">
    <location>
        <begin position="526"/>
        <end position="536"/>
    </location>
</feature>
<feature type="region of interest" description="Disordered" evidence="1">
    <location>
        <begin position="392"/>
        <end position="649"/>
    </location>
</feature>
<feature type="signal peptide" evidence="3">
    <location>
        <begin position="1"/>
        <end position="27"/>
    </location>
</feature>
<evidence type="ECO:0000313" key="5">
    <source>
        <dbReference type="Proteomes" id="UP000708208"/>
    </source>
</evidence>
<feature type="compositionally biased region" description="Low complexity" evidence="1">
    <location>
        <begin position="542"/>
        <end position="568"/>
    </location>
</feature>
<evidence type="ECO:0000256" key="2">
    <source>
        <dbReference type="SAM" id="Phobius"/>
    </source>
</evidence>
<keyword evidence="5" id="KW-1185">Reference proteome</keyword>
<keyword evidence="2" id="KW-0472">Membrane</keyword>
<keyword evidence="3" id="KW-0732">Signal</keyword>
<feature type="region of interest" description="Disordered" evidence="1">
    <location>
        <begin position="709"/>
        <end position="728"/>
    </location>
</feature>
<accession>A0A8J2LKC5</accession>
<name>A0A8J2LKC5_9HEXA</name>
<feature type="compositionally biased region" description="Polar residues" evidence="1">
    <location>
        <begin position="609"/>
        <end position="618"/>
    </location>
</feature>
<feature type="chain" id="PRO_5035195804" evidence="3">
    <location>
        <begin position="28"/>
        <end position="728"/>
    </location>
</feature>
<feature type="compositionally biased region" description="Polar residues" evidence="1">
    <location>
        <begin position="392"/>
        <end position="420"/>
    </location>
</feature>
<evidence type="ECO:0000256" key="3">
    <source>
        <dbReference type="SAM" id="SignalP"/>
    </source>
</evidence>
<dbReference type="OrthoDB" id="5846619at2759"/>
<organism evidence="4 5">
    <name type="scientific">Allacma fusca</name>
    <dbReference type="NCBI Taxonomy" id="39272"/>
    <lineage>
        <taxon>Eukaryota</taxon>
        <taxon>Metazoa</taxon>
        <taxon>Ecdysozoa</taxon>
        <taxon>Arthropoda</taxon>
        <taxon>Hexapoda</taxon>
        <taxon>Collembola</taxon>
        <taxon>Symphypleona</taxon>
        <taxon>Sminthuridae</taxon>
        <taxon>Allacma</taxon>
    </lineage>
</organism>
<gene>
    <name evidence="4" type="ORF">AFUS01_LOCUS34863</name>
</gene>
<protein>
    <submittedName>
        <fullName evidence="4">Uncharacterized protein</fullName>
    </submittedName>
</protein>